<name>A0AAE1E3P6_9GAST</name>
<protein>
    <recommendedName>
        <fullName evidence="6">G-protein coupled receptors family 1 profile domain-containing protein</fullName>
    </recommendedName>
</protein>
<proteinExistence type="predicted"/>
<dbReference type="PRINTS" id="PR00237">
    <property type="entry name" value="GPCRRHODOPSN"/>
</dbReference>
<dbReference type="PANTHER" id="PTHR46641">
    <property type="entry name" value="FMRFAMIDE RECEPTOR-RELATED"/>
    <property type="match status" value="1"/>
</dbReference>
<dbReference type="InterPro" id="IPR052954">
    <property type="entry name" value="GPCR-Ligand_Int"/>
</dbReference>
<keyword evidence="2 5" id="KW-0812">Transmembrane</keyword>
<evidence type="ECO:0000256" key="4">
    <source>
        <dbReference type="ARBA" id="ARBA00023136"/>
    </source>
</evidence>
<dbReference type="EMBL" id="JAWDGP010001264">
    <property type="protein sequence ID" value="KAK3793274.1"/>
    <property type="molecule type" value="Genomic_DNA"/>
</dbReference>
<accession>A0AAE1E3P6</accession>
<evidence type="ECO:0000313" key="8">
    <source>
        <dbReference type="Proteomes" id="UP001283361"/>
    </source>
</evidence>
<feature type="domain" description="G-protein coupled receptors family 1 profile" evidence="6">
    <location>
        <begin position="49"/>
        <end position="437"/>
    </location>
</feature>
<feature type="transmembrane region" description="Helical" evidence="5">
    <location>
        <begin position="323"/>
        <end position="349"/>
    </location>
</feature>
<feature type="transmembrane region" description="Helical" evidence="5">
    <location>
        <begin position="379"/>
        <end position="400"/>
    </location>
</feature>
<evidence type="ECO:0000256" key="3">
    <source>
        <dbReference type="ARBA" id="ARBA00022989"/>
    </source>
</evidence>
<reference evidence="7" key="1">
    <citation type="journal article" date="2023" name="G3 (Bethesda)">
        <title>A reference genome for the long-term kleptoplast-retaining sea slug Elysia crispata morphotype clarki.</title>
        <authorList>
            <person name="Eastman K.E."/>
            <person name="Pendleton A.L."/>
            <person name="Shaikh M.A."/>
            <person name="Suttiyut T."/>
            <person name="Ogas R."/>
            <person name="Tomko P."/>
            <person name="Gavelis G."/>
            <person name="Widhalm J.R."/>
            <person name="Wisecaver J.H."/>
        </authorList>
    </citation>
    <scope>NUCLEOTIDE SEQUENCE</scope>
    <source>
        <strain evidence="7">ECLA1</strain>
    </source>
</reference>
<feature type="transmembrane region" description="Helical" evidence="5">
    <location>
        <begin position="152"/>
        <end position="174"/>
    </location>
</feature>
<evidence type="ECO:0000256" key="2">
    <source>
        <dbReference type="ARBA" id="ARBA00022692"/>
    </source>
</evidence>
<gene>
    <name evidence="7" type="ORF">RRG08_014752</name>
</gene>
<dbReference type="CDD" id="cd14978">
    <property type="entry name" value="7tmA_FMRFamide_R-like"/>
    <property type="match status" value="1"/>
</dbReference>
<dbReference type="Pfam" id="PF00001">
    <property type="entry name" value="7tm_1"/>
    <property type="match status" value="1"/>
</dbReference>
<evidence type="ECO:0000259" key="6">
    <source>
        <dbReference type="PROSITE" id="PS50262"/>
    </source>
</evidence>
<feature type="transmembrane region" description="Helical" evidence="5">
    <location>
        <begin position="113"/>
        <end position="132"/>
    </location>
</feature>
<evidence type="ECO:0000256" key="1">
    <source>
        <dbReference type="ARBA" id="ARBA00004370"/>
    </source>
</evidence>
<feature type="transmembrane region" description="Helical" evidence="5">
    <location>
        <begin position="420"/>
        <end position="440"/>
    </location>
</feature>
<dbReference type="InterPro" id="IPR017452">
    <property type="entry name" value="GPCR_Rhodpsn_7TM"/>
</dbReference>
<comment type="caution">
    <text evidence="7">The sequence shown here is derived from an EMBL/GenBank/DDBJ whole genome shotgun (WGS) entry which is preliminary data.</text>
</comment>
<dbReference type="InterPro" id="IPR019427">
    <property type="entry name" value="7TM_GPCR_serpentine_rcpt_Srw"/>
</dbReference>
<dbReference type="GO" id="GO:0016020">
    <property type="term" value="C:membrane"/>
    <property type="evidence" value="ECO:0007669"/>
    <property type="project" value="UniProtKB-SubCell"/>
</dbReference>
<dbReference type="PROSITE" id="PS50262">
    <property type="entry name" value="G_PROTEIN_RECEP_F1_2"/>
    <property type="match status" value="1"/>
</dbReference>
<dbReference type="Gene3D" id="1.20.1070.10">
    <property type="entry name" value="Rhodopsin 7-helix transmembrane proteins"/>
    <property type="match status" value="2"/>
</dbReference>
<evidence type="ECO:0000313" key="7">
    <source>
        <dbReference type="EMBL" id="KAK3793274.1"/>
    </source>
</evidence>
<dbReference type="Pfam" id="PF10324">
    <property type="entry name" value="7TM_GPCR_Srw"/>
    <property type="match status" value="1"/>
</dbReference>
<dbReference type="GO" id="GO:0008528">
    <property type="term" value="F:G protein-coupled peptide receptor activity"/>
    <property type="evidence" value="ECO:0007669"/>
    <property type="project" value="InterPro"/>
</dbReference>
<organism evidence="7 8">
    <name type="scientific">Elysia crispata</name>
    <name type="common">lettuce slug</name>
    <dbReference type="NCBI Taxonomy" id="231223"/>
    <lineage>
        <taxon>Eukaryota</taxon>
        <taxon>Metazoa</taxon>
        <taxon>Spiralia</taxon>
        <taxon>Lophotrochozoa</taxon>
        <taxon>Mollusca</taxon>
        <taxon>Gastropoda</taxon>
        <taxon>Heterobranchia</taxon>
        <taxon>Euthyneura</taxon>
        <taxon>Panpulmonata</taxon>
        <taxon>Sacoglossa</taxon>
        <taxon>Placobranchoidea</taxon>
        <taxon>Plakobranchidae</taxon>
        <taxon>Elysia</taxon>
    </lineage>
</organism>
<dbReference type="PANTHER" id="PTHR46641:SF2">
    <property type="entry name" value="FMRFAMIDE RECEPTOR"/>
    <property type="match status" value="1"/>
</dbReference>
<sequence length="481" mass="52609">MTGDVAKDGLDYSNASDLLTSELSGVGDPSISAAFTILRLCLAIFGVLANTVTGVVLTNRKLWSPTSMLLLSLVAYDAVFLLASIPVSAMGVVITTDLETFAVIFGICYPLRFMAQTGSIYTTVTVTIERFLVVLRPLKARGFCTFGKTRRVVLAIFIFSMVFNIPRCFFYQLATSFAPGPHSNTTVNSTSGGAVTFRCRAALQDVDRGLVDSSSRSDQPQLFTSLNSSQSAAMSSPLLPGPSIDLLSSSKHSLAEPQHIIGLSSLSPLSLPSSSSSSQSSLSALSTASPSAVRGDPCLADEMRLQDADAAYYTWLYTVVYELYVSGVFFYLLPYALIPILNLQLLVAIKQRRDETRRISLKNQHQMSSQKPTDMEDGLTMIVLGITVCFFICCVIPAIYNVTQIAEVPPTTKLSTYLLIASDTMLCVNASTDFFFYCLLGRRFRNVFIYLLCTKRYLAKRRNLAGSRYGSRGQDSYYHSV</sequence>
<keyword evidence="3 5" id="KW-1133">Transmembrane helix</keyword>
<dbReference type="SUPFAM" id="SSF81321">
    <property type="entry name" value="Family A G protein-coupled receptor-like"/>
    <property type="match status" value="1"/>
</dbReference>
<dbReference type="Proteomes" id="UP001283361">
    <property type="component" value="Unassembled WGS sequence"/>
</dbReference>
<dbReference type="AlphaFoldDB" id="A0AAE1E3P6"/>
<feature type="transmembrane region" description="Helical" evidence="5">
    <location>
        <begin position="69"/>
        <end position="93"/>
    </location>
</feature>
<feature type="transmembrane region" description="Helical" evidence="5">
    <location>
        <begin position="31"/>
        <end position="57"/>
    </location>
</feature>
<evidence type="ECO:0000256" key="5">
    <source>
        <dbReference type="SAM" id="Phobius"/>
    </source>
</evidence>
<comment type="subcellular location">
    <subcellularLocation>
        <location evidence="1">Membrane</location>
    </subcellularLocation>
</comment>
<keyword evidence="4 5" id="KW-0472">Membrane</keyword>
<dbReference type="InterPro" id="IPR000276">
    <property type="entry name" value="GPCR_Rhodpsn"/>
</dbReference>
<keyword evidence="8" id="KW-1185">Reference proteome</keyword>